<dbReference type="EMBL" id="CP070496">
    <property type="protein sequence ID" value="QSB04340.1"/>
    <property type="molecule type" value="Genomic_DNA"/>
</dbReference>
<sequence>MAIEGSRFTRRKEDFECANCRRDIKGNGYTNHCPHCLWSRHVDISPGDRQSSCRGLMEPIGSVYEGGGYIIVQRCQSCDHLWRNKASRRDSTEAILALMGKPVPWNKLCASPIHLPPRARN</sequence>
<keyword evidence="3" id="KW-1185">Reference proteome</keyword>
<dbReference type="Proteomes" id="UP000662939">
    <property type="component" value="Chromosome"/>
</dbReference>
<feature type="domain" description="RNHCP" evidence="1">
    <location>
        <begin position="13"/>
        <end position="95"/>
    </location>
</feature>
<proteinExistence type="predicted"/>
<evidence type="ECO:0000313" key="2">
    <source>
        <dbReference type="EMBL" id="QSB04340.1"/>
    </source>
</evidence>
<dbReference type="Pfam" id="PF12647">
    <property type="entry name" value="RNHCP"/>
    <property type="match status" value="1"/>
</dbReference>
<organism evidence="2 3">
    <name type="scientific">Natronoglycomyces albus</name>
    <dbReference type="NCBI Taxonomy" id="2811108"/>
    <lineage>
        <taxon>Bacteria</taxon>
        <taxon>Bacillati</taxon>
        <taxon>Actinomycetota</taxon>
        <taxon>Actinomycetes</taxon>
        <taxon>Glycomycetales</taxon>
        <taxon>Glycomycetaceae</taxon>
        <taxon>Natronoglycomyces</taxon>
    </lineage>
</organism>
<evidence type="ECO:0000313" key="3">
    <source>
        <dbReference type="Proteomes" id="UP000662939"/>
    </source>
</evidence>
<reference evidence="2" key="1">
    <citation type="submission" date="2021-02" db="EMBL/GenBank/DDBJ databases">
        <title>Natronoglycomyces albus gen. nov., sp. nov, a haloalkaliphilic actinobacterium from a soda solonchak soil.</title>
        <authorList>
            <person name="Sorokin D.Y."/>
            <person name="Khijniak T.V."/>
            <person name="Zakharycheva A.P."/>
            <person name="Boueva O.V."/>
            <person name="Ariskina E.V."/>
            <person name="Hahnke R.L."/>
            <person name="Bunk B."/>
            <person name="Sproer C."/>
            <person name="Schumann P."/>
            <person name="Evtushenko L.I."/>
            <person name="Kublanov I.V."/>
        </authorList>
    </citation>
    <scope>NUCLEOTIDE SEQUENCE</scope>
    <source>
        <strain evidence="2">DSM 106290</strain>
    </source>
</reference>
<dbReference type="AlphaFoldDB" id="A0A895XPY7"/>
<name>A0A895XPY7_9ACTN</name>
<evidence type="ECO:0000259" key="1">
    <source>
        <dbReference type="Pfam" id="PF12647"/>
    </source>
</evidence>
<dbReference type="InterPro" id="IPR024439">
    <property type="entry name" value="RNHCP"/>
</dbReference>
<dbReference type="KEGG" id="nav:JQS30_11095"/>
<dbReference type="RefSeq" id="WP_213170337.1">
    <property type="nucleotide sequence ID" value="NZ_CP070496.1"/>
</dbReference>
<protein>
    <submittedName>
        <fullName evidence="2">RNHCP domain-containing protein</fullName>
    </submittedName>
</protein>
<gene>
    <name evidence="2" type="ORF">JQS30_11095</name>
</gene>
<accession>A0A895XPY7</accession>